<feature type="compositionally biased region" description="Acidic residues" evidence="1">
    <location>
        <begin position="60"/>
        <end position="69"/>
    </location>
</feature>
<evidence type="ECO:0000313" key="2">
    <source>
        <dbReference type="EMBL" id="RRT82820.1"/>
    </source>
</evidence>
<comment type="caution">
    <text evidence="2">The sequence shown here is derived from an EMBL/GenBank/DDBJ whole genome shotgun (WGS) entry which is preliminary data.</text>
</comment>
<feature type="compositionally biased region" description="Basic and acidic residues" evidence="1">
    <location>
        <begin position="28"/>
        <end position="40"/>
    </location>
</feature>
<organism evidence="2 3">
    <name type="scientific">Ensete ventricosum</name>
    <name type="common">Abyssinian banana</name>
    <name type="synonym">Musa ensete</name>
    <dbReference type="NCBI Taxonomy" id="4639"/>
    <lineage>
        <taxon>Eukaryota</taxon>
        <taxon>Viridiplantae</taxon>
        <taxon>Streptophyta</taxon>
        <taxon>Embryophyta</taxon>
        <taxon>Tracheophyta</taxon>
        <taxon>Spermatophyta</taxon>
        <taxon>Magnoliopsida</taxon>
        <taxon>Liliopsida</taxon>
        <taxon>Zingiberales</taxon>
        <taxon>Musaceae</taxon>
        <taxon>Ensete</taxon>
    </lineage>
</organism>
<protein>
    <submittedName>
        <fullName evidence="2">Uncharacterized protein</fullName>
    </submittedName>
</protein>
<reference evidence="2 3" key="1">
    <citation type="journal article" date="2014" name="Agronomy (Basel)">
        <title>A Draft Genome Sequence for Ensete ventricosum, the Drought-Tolerant Tree Against Hunger.</title>
        <authorList>
            <person name="Harrison J."/>
            <person name="Moore K.A."/>
            <person name="Paszkiewicz K."/>
            <person name="Jones T."/>
            <person name="Grant M."/>
            <person name="Ambacheew D."/>
            <person name="Muzemil S."/>
            <person name="Studholme D.J."/>
        </authorList>
    </citation>
    <scope>NUCLEOTIDE SEQUENCE [LARGE SCALE GENOMIC DNA]</scope>
</reference>
<feature type="compositionally biased region" description="Basic and acidic residues" evidence="1">
    <location>
        <begin position="1"/>
        <end position="11"/>
    </location>
</feature>
<evidence type="ECO:0000313" key="3">
    <source>
        <dbReference type="Proteomes" id="UP000287651"/>
    </source>
</evidence>
<dbReference type="Proteomes" id="UP000287651">
    <property type="component" value="Unassembled WGS sequence"/>
</dbReference>
<proteinExistence type="predicted"/>
<accession>A0A427B2X9</accession>
<evidence type="ECO:0000256" key="1">
    <source>
        <dbReference type="SAM" id="MobiDB-lite"/>
    </source>
</evidence>
<dbReference type="AlphaFoldDB" id="A0A427B2X9"/>
<name>A0A427B2X9_ENSVE</name>
<dbReference type="EMBL" id="AMZH03000620">
    <property type="protein sequence ID" value="RRT82820.1"/>
    <property type="molecule type" value="Genomic_DNA"/>
</dbReference>
<feature type="region of interest" description="Disordered" evidence="1">
    <location>
        <begin position="1"/>
        <end position="69"/>
    </location>
</feature>
<sequence length="69" mass="7357">MRPIPYRDHPNLRIHKGSNKLANGGDNSNDKGQSKSREEAGGVGYSKGVGIHKQGATPTVEEEEAGDGR</sequence>
<gene>
    <name evidence="2" type="ORF">B296_00006323</name>
</gene>